<dbReference type="Gene3D" id="3.40.630.30">
    <property type="match status" value="1"/>
</dbReference>
<protein>
    <recommendedName>
        <fullName evidence="9">Lipid II:glycine glycyltransferase</fullName>
        <ecNumber evidence="8">2.3.2.16</ecNumber>
    </recommendedName>
    <alternativeName>
        <fullName evidence="10">Factor essential for expression of methicillin resistance X</fullName>
    </alternativeName>
</protein>
<gene>
    <name evidence="13" type="ORF">QWY14_07385</name>
</gene>
<evidence type="ECO:0000256" key="4">
    <source>
        <dbReference type="ARBA" id="ARBA00022960"/>
    </source>
</evidence>
<evidence type="ECO:0000313" key="14">
    <source>
        <dbReference type="Proteomes" id="UP001172055"/>
    </source>
</evidence>
<keyword evidence="7" id="KW-0961">Cell wall biogenesis/degradation</keyword>
<dbReference type="EMBL" id="JAUJWV010000001">
    <property type="protein sequence ID" value="MDN7241610.1"/>
    <property type="molecule type" value="Genomic_DNA"/>
</dbReference>
<accession>A0ABT8N230</accession>
<reference evidence="13 14" key="1">
    <citation type="submission" date="2023-06" db="EMBL/GenBank/DDBJ databases">
        <title>Novel species in genus Planococcus.</title>
        <authorList>
            <person name="Ning S."/>
        </authorList>
    </citation>
    <scope>NUCLEOTIDE SEQUENCE [LARGE SCALE GENOMIC DNA]</scope>
    <source>
        <strain evidence="13 14">N028</strain>
    </source>
</reference>
<comment type="subcellular location">
    <subcellularLocation>
        <location evidence="1">Cytoplasm</location>
    </subcellularLocation>
</comment>
<organism evidence="13 14">
    <name type="scientific">Planococcus shixiaomingii</name>
    <dbReference type="NCBI Taxonomy" id="3058393"/>
    <lineage>
        <taxon>Bacteria</taxon>
        <taxon>Bacillati</taxon>
        <taxon>Bacillota</taxon>
        <taxon>Bacilli</taxon>
        <taxon>Bacillales</taxon>
        <taxon>Caryophanaceae</taxon>
        <taxon>Planococcus</taxon>
    </lineage>
</organism>
<dbReference type="PROSITE" id="PS51191">
    <property type="entry name" value="FEMABX"/>
    <property type="match status" value="1"/>
</dbReference>
<keyword evidence="3 13" id="KW-0808">Transferase</keyword>
<dbReference type="InterPro" id="IPR003447">
    <property type="entry name" value="FEMABX"/>
</dbReference>
<dbReference type="Pfam" id="PF13480">
    <property type="entry name" value="Acetyltransf_6"/>
    <property type="match status" value="1"/>
</dbReference>
<comment type="catalytic activity">
    <reaction evidence="11">
        <text>beta-D-GlcNAc-(1-&gt;4)-Mur2Ac(oyl-L-Ala-D-isoglutaminyl-L-Lys-D-Ala-D-Ala)-di-trans,octa-cis-undecaprenyl diphosphate + glycyl-tRNA(Gly) = beta-D-GlcNAc-(1-&gt;4)-Mur2Ac(oyl-L-Ala-D-isoglutaminyl-L-Lys-(N(6)-Gly)-D-Ala-D-Ala)-di-trans,octa-cis-undecaprenyl diphosphate + tRNA(Gly) + H(+)</text>
        <dbReference type="Rhea" id="RHEA:30435"/>
        <dbReference type="Rhea" id="RHEA-COMP:9664"/>
        <dbReference type="Rhea" id="RHEA-COMP:9683"/>
        <dbReference type="ChEBI" id="CHEBI:15378"/>
        <dbReference type="ChEBI" id="CHEBI:62233"/>
        <dbReference type="ChEBI" id="CHEBI:62234"/>
        <dbReference type="ChEBI" id="CHEBI:78442"/>
        <dbReference type="ChEBI" id="CHEBI:78522"/>
        <dbReference type="EC" id="2.3.2.16"/>
    </reaction>
</comment>
<evidence type="ECO:0000256" key="11">
    <source>
        <dbReference type="ARBA" id="ARBA00048654"/>
    </source>
</evidence>
<evidence type="ECO:0000256" key="10">
    <source>
        <dbReference type="ARBA" id="ARBA00042933"/>
    </source>
</evidence>
<feature type="domain" description="BioF2-like acetyltransferase" evidence="12">
    <location>
        <begin position="142"/>
        <end position="270"/>
    </location>
</feature>
<evidence type="ECO:0000256" key="2">
    <source>
        <dbReference type="ARBA" id="ARBA00009943"/>
    </source>
</evidence>
<keyword evidence="14" id="KW-1185">Reference proteome</keyword>
<dbReference type="PANTHER" id="PTHR36174:SF1">
    <property type="entry name" value="LIPID II:GLYCINE GLYCYLTRANSFERASE"/>
    <property type="match status" value="1"/>
</dbReference>
<evidence type="ECO:0000256" key="1">
    <source>
        <dbReference type="ARBA" id="ARBA00004496"/>
    </source>
</evidence>
<sequence>MRDLYFEENYGRLYEEIENGECIVFEFEHSLGTIRHMFIKREIPIQLNGQVYYDLITPYGYGGPLVLDYEEGRKRELVHQFQVAFQQYCKENNIVSEFVRFHPIISNAQDFIDCYEVKFLRSTIKTDLSSYEDPILMEYSSSCRRDIRRALKEGVEFKVTQNPPDLEKFKALYYSTMERNQADTYYYFDDIYFSKCLKLFGEKIVLIEVLYKGRTIGMGLNFIYKKLIHAHLTGTLKEYHHLFPANILQYGIALWGKEQGFEMVHHGGGRTNRTDDSLYLFKKKFGRNTDFEFYVGEKIWNEEIYDQLCKKANEVLVTDFFPAYRKKISLEVNKI</sequence>
<evidence type="ECO:0000256" key="8">
    <source>
        <dbReference type="ARBA" id="ARBA00039074"/>
    </source>
</evidence>
<evidence type="ECO:0000256" key="7">
    <source>
        <dbReference type="ARBA" id="ARBA00023316"/>
    </source>
</evidence>
<dbReference type="PANTHER" id="PTHR36174">
    <property type="entry name" value="LIPID II:GLYCINE GLYCYLTRANSFERASE"/>
    <property type="match status" value="1"/>
</dbReference>
<evidence type="ECO:0000256" key="3">
    <source>
        <dbReference type="ARBA" id="ARBA00022679"/>
    </source>
</evidence>
<evidence type="ECO:0000259" key="12">
    <source>
        <dbReference type="Pfam" id="PF13480"/>
    </source>
</evidence>
<dbReference type="InterPro" id="IPR050644">
    <property type="entry name" value="PG_Glycine_Bridge_Synth"/>
</dbReference>
<evidence type="ECO:0000313" key="13">
    <source>
        <dbReference type="EMBL" id="MDN7241610.1"/>
    </source>
</evidence>
<dbReference type="InterPro" id="IPR038740">
    <property type="entry name" value="BioF2-like_GNAT_dom"/>
</dbReference>
<keyword evidence="5" id="KW-0573">Peptidoglycan synthesis</keyword>
<dbReference type="Proteomes" id="UP001172055">
    <property type="component" value="Unassembled WGS sequence"/>
</dbReference>
<comment type="similarity">
    <text evidence="2">Belongs to the FemABX family.</text>
</comment>
<keyword evidence="4" id="KW-0133">Cell shape</keyword>
<comment type="caution">
    <text evidence="13">The sequence shown here is derived from an EMBL/GenBank/DDBJ whole genome shotgun (WGS) entry which is preliminary data.</text>
</comment>
<dbReference type="GO" id="GO:0016746">
    <property type="term" value="F:acyltransferase activity"/>
    <property type="evidence" value="ECO:0007669"/>
    <property type="project" value="UniProtKB-KW"/>
</dbReference>
<name>A0ABT8N230_9BACL</name>
<keyword evidence="6 13" id="KW-0012">Acyltransferase</keyword>
<proteinExistence type="inferred from homology"/>
<dbReference type="InterPro" id="IPR016181">
    <property type="entry name" value="Acyl_CoA_acyltransferase"/>
</dbReference>
<evidence type="ECO:0000256" key="9">
    <source>
        <dbReference type="ARBA" id="ARBA00040679"/>
    </source>
</evidence>
<evidence type="ECO:0000256" key="5">
    <source>
        <dbReference type="ARBA" id="ARBA00022984"/>
    </source>
</evidence>
<dbReference type="RefSeq" id="WP_301723200.1">
    <property type="nucleotide sequence ID" value="NZ_JAUJWV010000001.1"/>
</dbReference>
<dbReference type="SUPFAM" id="SSF55729">
    <property type="entry name" value="Acyl-CoA N-acyltransferases (Nat)"/>
    <property type="match status" value="1"/>
</dbReference>
<evidence type="ECO:0000256" key="6">
    <source>
        <dbReference type="ARBA" id="ARBA00023315"/>
    </source>
</evidence>
<dbReference type="EC" id="2.3.2.16" evidence="8"/>